<keyword evidence="3" id="KW-1185">Reference proteome</keyword>
<organism evidence="2 3">
    <name type="scientific">Hypholoma sublateritium (strain FD-334 SS-4)</name>
    <dbReference type="NCBI Taxonomy" id="945553"/>
    <lineage>
        <taxon>Eukaryota</taxon>
        <taxon>Fungi</taxon>
        <taxon>Dikarya</taxon>
        <taxon>Basidiomycota</taxon>
        <taxon>Agaricomycotina</taxon>
        <taxon>Agaricomycetes</taxon>
        <taxon>Agaricomycetidae</taxon>
        <taxon>Agaricales</taxon>
        <taxon>Agaricineae</taxon>
        <taxon>Strophariaceae</taxon>
        <taxon>Hypholoma</taxon>
    </lineage>
</organism>
<dbReference type="Pfam" id="PF22041">
    <property type="entry name" value="GST_C_7"/>
    <property type="match status" value="1"/>
</dbReference>
<dbReference type="OrthoDB" id="4951845at2759"/>
<dbReference type="SUPFAM" id="SSF47616">
    <property type="entry name" value="GST C-terminal domain-like"/>
    <property type="match status" value="1"/>
</dbReference>
<evidence type="ECO:0000313" key="3">
    <source>
        <dbReference type="Proteomes" id="UP000054270"/>
    </source>
</evidence>
<dbReference type="InterPro" id="IPR054416">
    <property type="entry name" value="GST_UstS-like_C"/>
</dbReference>
<dbReference type="Proteomes" id="UP000054270">
    <property type="component" value="Unassembled WGS sequence"/>
</dbReference>
<dbReference type="InterPro" id="IPR004045">
    <property type="entry name" value="Glutathione_S-Trfase_N"/>
</dbReference>
<dbReference type="PROSITE" id="PS50404">
    <property type="entry name" value="GST_NTER"/>
    <property type="match status" value="1"/>
</dbReference>
<dbReference type="STRING" id="945553.A0A0D2NUR9"/>
<gene>
    <name evidence="2" type="ORF">HYPSUDRAFT_142565</name>
</gene>
<dbReference type="Gene3D" id="1.20.1050.10">
    <property type="match status" value="1"/>
</dbReference>
<sequence>MSTIIFYDLTSALPEKVWSPNTWKVRYCLNYKALPYKTEWVEFPDIEAHCKKLGIPPTSVEADGTPAYTLPALHDPATGTYIADSLLIAEYLEKTYPTPSIFPHGTAAFQALFDGALRKAALGPLWPFIIPAVHTRLAPASAAYFRTTREPIFGKALEEVTPTGAEGVAQWAAFEAGLDTVDKWYAKSGGPFIMGDTTSWADFIVGSWLIWLRTIWGEGSQQWKDVASWHGGRWAKVLGDLEEYQKVD</sequence>
<dbReference type="Gene3D" id="3.40.30.10">
    <property type="entry name" value="Glutaredoxin"/>
    <property type="match status" value="1"/>
</dbReference>
<proteinExistence type="predicted"/>
<protein>
    <recommendedName>
        <fullName evidence="1">GST N-terminal domain-containing protein</fullName>
    </recommendedName>
</protein>
<evidence type="ECO:0000259" key="1">
    <source>
        <dbReference type="PROSITE" id="PS50404"/>
    </source>
</evidence>
<dbReference type="SUPFAM" id="SSF52833">
    <property type="entry name" value="Thioredoxin-like"/>
    <property type="match status" value="1"/>
</dbReference>
<dbReference type="OMA" id="PWRFTEK"/>
<evidence type="ECO:0000313" key="2">
    <source>
        <dbReference type="EMBL" id="KJA20281.1"/>
    </source>
</evidence>
<accession>A0A0D2NUR9</accession>
<name>A0A0D2NUR9_HYPSF</name>
<reference evidence="3" key="1">
    <citation type="submission" date="2014-04" db="EMBL/GenBank/DDBJ databases">
        <title>Evolutionary Origins and Diversification of the Mycorrhizal Mutualists.</title>
        <authorList>
            <consortium name="DOE Joint Genome Institute"/>
            <consortium name="Mycorrhizal Genomics Consortium"/>
            <person name="Kohler A."/>
            <person name="Kuo A."/>
            <person name="Nagy L.G."/>
            <person name="Floudas D."/>
            <person name="Copeland A."/>
            <person name="Barry K.W."/>
            <person name="Cichocki N."/>
            <person name="Veneault-Fourrey C."/>
            <person name="LaButti K."/>
            <person name="Lindquist E.A."/>
            <person name="Lipzen A."/>
            <person name="Lundell T."/>
            <person name="Morin E."/>
            <person name="Murat C."/>
            <person name="Riley R."/>
            <person name="Ohm R."/>
            <person name="Sun H."/>
            <person name="Tunlid A."/>
            <person name="Henrissat B."/>
            <person name="Grigoriev I.V."/>
            <person name="Hibbett D.S."/>
            <person name="Martin F."/>
        </authorList>
    </citation>
    <scope>NUCLEOTIDE SEQUENCE [LARGE SCALE GENOMIC DNA]</scope>
    <source>
        <strain evidence="3">FD-334 SS-4</strain>
    </source>
</reference>
<dbReference type="InterPro" id="IPR036249">
    <property type="entry name" value="Thioredoxin-like_sf"/>
</dbReference>
<dbReference type="EMBL" id="KN817569">
    <property type="protein sequence ID" value="KJA20281.1"/>
    <property type="molecule type" value="Genomic_DNA"/>
</dbReference>
<dbReference type="Pfam" id="PF13409">
    <property type="entry name" value="GST_N_2"/>
    <property type="match status" value="1"/>
</dbReference>
<dbReference type="CDD" id="cd03038">
    <property type="entry name" value="GST_N_etherase_LigE"/>
    <property type="match status" value="1"/>
</dbReference>
<dbReference type="InterPro" id="IPR036282">
    <property type="entry name" value="Glutathione-S-Trfase_C_sf"/>
</dbReference>
<feature type="domain" description="GST N-terminal" evidence="1">
    <location>
        <begin position="9"/>
        <end position="100"/>
    </location>
</feature>
<dbReference type="AlphaFoldDB" id="A0A0D2NUR9"/>